<dbReference type="Proteomes" id="UP000236333">
    <property type="component" value="Unassembled WGS sequence"/>
</dbReference>
<dbReference type="EMBL" id="PGGS01000091">
    <property type="protein sequence ID" value="PNH09418.1"/>
    <property type="molecule type" value="Genomic_DNA"/>
</dbReference>
<proteinExistence type="predicted"/>
<feature type="compositionally biased region" description="Pro residues" evidence="1">
    <location>
        <begin position="364"/>
        <end position="397"/>
    </location>
</feature>
<dbReference type="AlphaFoldDB" id="A0A2J8AA71"/>
<feature type="compositionally biased region" description="Low complexity" evidence="1">
    <location>
        <begin position="195"/>
        <end position="206"/>
    </location>
</feature>
<feature type="region of interest" description="Disordered" evidence="1">
    <location>
        <begin position="350"/>
        <end position="401"/>
    </location>
</feature>
<protein>
    <submittedName>
        <fullName evidence="2">Uncharacterized protein</fullName>
    </submittedName>
</protein>
<gene>
    <name evidence="2" type="ORF">TSOC_003941</name>
</gene>
<sequence length="1074" mass="112412">MGSGRALILGVEKFMYKHYRIAGVPMSLAPGDPTRHAIAAVYELRVEDVMSAGWLNIGGKMLVTVGPGVTLPAEVEHHFGDERPKPIRSMLRAYQWHPPRADILMPCQPPPRAALAEWDRQMCQRAADAARPLALARMAANREAAAAAARAEAERQAEKQAAAEAAAQKKAAEQARGRARLAAELAEAAAKKQARQAAQEQAATAANPGATIPTDPRLAARSAATPAANAAHPHVQEEGEKEEGEKEEEEEEGPVSRRMGSRSRSRSRGRSPVPDRPSAAWLDAHYGASGNGAAGNAAMHAAAAVAGGGAALRPLRMASHNMGGLRAQEPHAGACLEAAVQAWAELQLDVQSPPQQPQQQQPQQPQPAPPPPPPPAPLQQQPPPQQPLAQQPQPPAGPHICGLRLVPAATALGIRFANSAEPPQPDWQSTVTAAKQRMHRLTQTQLSAFGRCAGVSAYALQMNTYHWEHGGMPPGDEATLLEGWAAGVGDRRASPLAPSQRLTGIPRHLLHGHPTVGDFGLLPLTLHTRARNAVWAARLSCAAGQPADASHHPWTRIIALYHHPHHPLLSLSSVLTAAAPSTAAATEGGEPLPAEICRITAALGYLPPVQEVDTTPMPAPGDWCFNVPLWGNPLLPNAAAAAAAGAAAAADAATAAAAAAGAADPDFKPDDPQLAADAAAAALPRPGLDCRHTRLATCTALRTVGDAVRIGRAVSGAPLGGPEWQTWVAEQLAPRNASTFRRSTVTAAITGLLNDISAEWRDAAAAALDRAGGDGQAAAAALAGAGVESEAEMRAQCVNRVGWRLSPSLVIRPRKLTVGIATMLQHQVGAQQRARLHAAYEREARQQPPANPPMGGQPAEMQASCVPPVLQRLWGMQWEREHKETMWRLAIDAVPLPGNSHLRGMQPEQCGCGGYGGAGAQPCSPRAHHFWECPVAKAVVAQIAAHVPGPVSRAHVWLAEAPPGMQQGVWDAVALAALSAMERARVGLRAATRHAAGGAAAGGAAGAGVAPPPAVEVAKARAVLEFWQRLRGFAELGVPSRGWGEVGAEHPILSVEDGRMRCAPPAGLDLDSDP</sequence>
<organism evidence="2 3">
    <name type="scientific">Tetrabaena socialis</name>
    <dbReference type="NCBI Taxonomy" id="47790"/>
    <lineage>
        <taxon>Eukaryota</taxon>
        <taxon>Viridiplantae</taxon>
        <taxon>Chlorophyta</taxon>
        <taxon>core chlorophytes</taxon>
        <taxon>Chlorophyceae</taxon>
        <taxon>CS clade</taxon>
        <taxon>Chlamydomonadales</taxon>
        <taxon>Tetrabaenaceae</taxon>
        <taxon>Tetrabaena</taxon>
    </lineage>
</organism>
<comment type="caution">
    <text evidence="2">The sequence shown here is derived from an EMBL/GenBank/DDBJ whole genome shotgun (WGS) entry which is preliminary data.</text>
</comment>
<evidence type="ECO:0000313" key="3">
    <source>
        <dbReference type="Proteomes" id="UP000236333"/>
    </source>
</evidence>
<feature type="compositionally biased region" description="Acidic residues" evidence="1">
    <location>
        <begin position="239"/>
        <end position="253"/>
    </location>
</feature>
<feature type="compositionally biased region" description="Basic residues" evidence="1">
    <location>
        <begin position="259"/>
        <end position="269"/>
    </location>
</feature>
<evidence type="ECO:0000313" key="2">
    <source>
        <dbReference type="EMBL" id="PNH09418.1"/>
    </source>
</evidence>
<feature type="compositionally biased region" description="Low complexity" evidence="1">
    <location>
        <begin position="219"/>
        <end position="231"/>
    </location>
</feature>
<evidence type="ECO:0000256" key="1">
    <source>
        <dbReference type="SAM" id="MobiDB-lite"/>
    </source>
</evidence>
<feature type="region of interest" description="Disordered" evidence="1">
    <location>
        <begin position="192"/>
        <end position="280"/>
    </location>
</feature>
<reference evidence="2 3" key="1">
    <citation type="journal article" date="2017" name="Mol. Biol. Evol.">
        <title>The 4-celled Tetrabaena socialis nuclear genome reveals the essential components for genetic control of cell number at the origin of multicellularity in the volvocine lineage.</title>
        <authorList>
            <person name="Featherston J."/>
            <person name="Arakaki Y."/>
            <person name="Hanschen E.R."/>
            <person name="Ferris P.J."/>
            <person name="Michod R.E."/>
            <person name="Olson B.J.S.C."/>
            <person name="Nozaki H."/>
            <person name="Durand P.M."/>
        </authorList>
    </citation>
    <scope>NUCLEOTIDE SEQUENCE [LARGE SCALE GENOMIC DNA]</scope>
    <source>
        <strain evidence="2 3">NIES-571</strain>
    </source>
</reference>
<keyword evidence="3" id="KW-1185">Reference proteome</keyword>
<accession>A0A2J8AA71</accession>
<dbReference type="OrthoDB" id="536206at2759"/>
<feature type="compositionally biased region" description="Low complexity" evidence="1">
    <location>
        <begin position="270"/>
        <end position="280"/>
    </location>
</feature>
<name>A0A2J8AA71_9CHLO</name>